<reference evidence="3" key="1">
    <citation type="submission" date="2016-10" db="EMBL/GenBank/DDBJ databases">
        <authorList>
            <person name="Varghese N."/>
            <person name="Submissions S."/>
        </authorList>
    </citation>
    <scope>NUCLEOTIDE SEQUENCE [LARGE SCALE GENOMIC DNA]</scope>
    <source>
        <strain evidence="3">CGMCC 4.7042</strain>
    </source>
</reference>
<dbReference type="Gene3D" id="1.10.10.10">
    <property type="entry name" value="Winged helix-like DNA-binding domain superfamily/Winged helix DNA-binding domain"/>
    <property type="match status" value="1"/>
</dbReference>
<dbReference type="GO" id="GO:0003677">
    <property type="term" value="F:DNA binding"/>
    <property type="evidence" value="ECO:0007669"/>
    <property type="project" value="InterPro"/>
</dbReference>
<name>A0A1G9U0P9_9ACTN</name>
<gene>
    <name evidence="2" type="ORF">SAMN05444921_109205</name>
</gene>
<dbReference type="GO" id="GO:0006355">
    <property type="term" value="P:regulation of DNA-templated transcription"/>
    <property type="evidence" value="ECO:0007669"/>
    <property type="project" value="InterPro"/>
</dbReference>
<dbReference type="EMBL" id="FNHI01000009">
    <property type="protein sequence ID" value="SDM53105.1"/>
    <property type="molecule type" value="Genomic_DNA"/>
</dbReference>
<dbReference type="InterPro" id="IPR000792">
    <property type="entry name" value="Tscrpt_reg_LuxR_C"/>
</dbReference>
<dbReference type="InterPro" id="IPR036388">
    <property type="entry name" value="WH-like_DNA-bd_sf"/>
</dbReference>
<keyword evidence="3" id="KW-1185">Reference proteome</keyword>
<feature type="domain" description="HTH luxR-type" evidence="1">
    <location>
        <begin position="292"/>
        <end position="357"/>
    </location>
</feature>
<dbReference type="CDD" id="cd06170">
    <property type="entry name" value="LuxR_C_like"/>
    <property type="match status" value="1"/>
</dbReference>
<accession>A0A1G9U0P9</accession>
<proteinExistence type="predicted"/>
<sequence length="359" mass="39975">MRDNLRWYEAGVHPLPGGPNSYTEGALRENEMAVFGVSAAEEELYRHFLRNPDTTIEDLHALAHKDGPSREQNPEQCLERLRRLGLIHPTGADGRITPADPEVAVARLTDARLHALHQELQRVTQARHVIQGLRAEQGEWMAPQGIEQLHGLDDIRNRIEDLAFFARDEILSVEPYTKLSAENIARSRPLDMRCLRRGVRIRNVVLRAALDNPPTAGYLRELVAEGAMIRVAENITERILVYDGHTALVPVDPRNTARGALLARSNGLVANIIALFEKIWSQAEQLTAVAGPEGAEERLTGTERRVLLSMCSAGKDEVGARELGVSVRTYRRHVADIMQKLGAANRAHAALLARERGWV</sequence>
<dbReference type="InterPro" id="IPR051797">
    <property type="entry name" value="TrmB-like"/>
</dbReference>
<dbReference type="AlphaFoldDB" id="A0A1G9U0P9"/>
<evidence type="ECO:0000313" key="3">
    <source>
        <dbReference type="Proteomes" id="UP000199063"/>
    </source>
</evidence>
<organism evidence="2 3">
    <name type="scientific">Streptomyces wuyuanensis</name>
    <dbReference type="NCBI Taxonomy" id="1196353"/>
    <lineage>
        <taxon>Bacteria</taxon>
        <taxon>Bacillati</taxon>
        <taxon>Actinomycetota</taxon>
        <taxon>Actinomycetes</taxon>
        <taxon>Kitasatosporales</taxon>
        <taxon>Streptomycetaceae</taxon>
        <taxon>Streptomyces</taxon>
    </lineage>
</organism>
<evidence type="ECO:0000313" key="2">
    <source>
        <dbReference type="EMBL" id="SDM53105.1"/>
    </source>
</evidence>
<dbReference type="SMART" id="SM00421">
    <property type="entry name" value="HTH_LUXR"/>
    <property type="match status" value="1"/>
</dbReference>
<dbReference type="PROSITE" id="PS50043">
    <property type="entry name" value="HTH_LUXR_2"/>
    <property type="match status" value="1"/>
</dbReference>
<dbReference type="PANTHER" id="PTHR34293:SF1">
    <property type="entry name" value="HTH-TYPE TRANSCRIPTIONAL REGULATOR TRMBL2"/>
    <property type="match status" value="1"/>
</dbReference>
<dbReference type="STRING" id="1196353.SAMN05444921_109205"/>
<dbReference type="InterPro" id="IPR016032">
    <property type="entry name" value="Sig_transdc_resp-reg_C-effctor"/>
</dbReference>
<protein>
    <submittedName>
        <fullName evidence="2">Regulatory protein, luxR family</fullName>
    </submittedName>
</protein>
<evidence type="ECO:0000259" key="1">
    <source>
        <dbReference type="PROSITE" id="PS50043"/>
    </source>
</evidence>
<dbReference type="Proteomes" id="UP000199063">
    <property type="component" value="Unassembled WGS sequence"/>
</dbReference>
<dbReference type="PANTHER" id="PTHR34293">
    <property type="entry name" value="HTH-TYPE TRANSCRIPTIONAL REGULATOR TRMBL2"/>
    <property type="match status" value="1"/>
</dbReference>
<dbReference type="SUPFAM" id="SSF46894">
    <property type="entry name" value="C-terminal effector domain of the bipartite response regulators"/>
    <property type="match status" value="1"/>
</dbReference>
<dbReference type="Pfam" id="PF00196">
    <property type="entry name" value="GerE"/>
    <property type="match status" value="1"/>
</dbReference>